<reference evidence="1 2" key="1">
    <citation type="submission" date="2018-05" db="EMBL/GenBank/DDBJ databases">
        <title>Streptomyces venezuelae.</title>
        <authorList>
            <person name="Kim W."/>
            <person name="Lee N."/>
            <person name="Cho B.-K."/>
        </authorList>
    </citation>
    <scope>NUCLEOTIDE SEQUENCE [LARGE SCALE GENOMIC DNA]</scope>
    <source>
        <strain evidence="1 2">ATCC 21782</strain>
    </source>
</reference>
<dbReference type="Gene3D" id="3.30.70.1060">
    <property type="entry name" value="Dimeric alpha+beta barrel"/>
    <property type="match status" value="1"/>
</dbReference>
<dbReference type="PANTHER" id="PTHR35174:SF3">
    <property type="entry name" value="BLL7171 PROTEIN"/>
    <property type="match status" value="1"/>
</dbReference>
<dbReference type="AlphaFoldDB" id="A0A5P2CV85"/>
<proteinExistence type="predicted"/>
<evidence type="ECO:0000313" key="2">
    <source>
        <dbReference type="Proteomes" id="UP000325211"/>
    </source>
</evidence>
<evidence type="ECO:0000313" key="1">
    <source>
        <dbReference type="EMBL" id="QES46765.1"/>
    </source>
</evidence>
<dbReference type="Proteomes" id="UP000325211">
    <property type="component" value="Chromosome"/>
</dbReference>
<sequence length="135" mass="14500">MKFFVTVQGSQADYDAMSGRPSPGSPAWSPDELQAMFGFMTEINNELITSGEFIDAQGFAEPAKARFVSALPGNEPVVTDRPYADSDPQIAGYWLLECASLERVTEIAARITQCPVPAGSTAYPVVIRPVGEGPE</sequence>
<name>A0A5P2CV85_STRVZ</name>
<dbReference type="InterPro" id="IPR011008">
    <property type="entry name" value="Dimeric_a/b-barrel"/>
</dbReference>
<organism evidence="1 2">
    <name type="scientific">Streptomyces venezuelae</name>
    <dbReference type="NCBI Taxonomy" id="54571"/>
    <lineage>
        <taxon>Bacteria</taxon>
        <taxon>Bacillati</taxon>
        <taxon>Actinomycetota</taxon>
        <taxon>Actinomycetes</taxon>
        <taxon>Kitasatosporales</taxon>
        <taxon>Streptomycetaceae</taxon>
        <taxon>Streptomyces</taxon>
    </lineage>
</organism>
<dbReference type="EMBL" id="CP029190">
    <property type="protein sequence ID" value="QES46765.1"/>
    <property type="molecule type" value="Genomic_DNA"/>
</dbReference>
<gene>
    <name evidence="1" type="ORF">DEJ50_01745</name>
</gene>
<dbReference type="RefSeq" id="WP_150205643.1">
    <property type="nucleotide sequence ID" value="NZ_CP029190.1"/>
</dbReference>
<accession>A0A5P2CV85</accession>
<dbReference type="SUPFAM" id="SSF54909">
    <property type="entry name" value="Dimeric alpha+beta barrel"/>
    <property type="match status" value="1"/>
</dbReference>
<protein>
    <submittedName>
        <fullName evidence="1">Uncharacterized protein</fullName>
    </submittedName>
</protein>
<dbReference type="PANTHER" id="PTHR35174">
    <property type="entry name" value="BLL7171 PROTEIN-RELATED"/>
    <property type="match status" value="1"/>
</dbReference>
<dbReference type="OrthoDB" id="668782at2"/>